<dbReference type="EMBL" id="CAXAMM010022426">
    <property type="protein sequence ID" value="CAK9051959.1"/>
    <property type="molecule type" value="Genomic_DNA"/>
</dbReference>
<evidence type="ECO:0000313" key="1">
    <source>
        <dbReference type="EMBL" id="CAK9051959.1"/>
    </source>
</evidence>
<proteinExistence type="predicted"/>
<dbReference type="Proteomes" id="UP001642464">
    <property type="component" value="Unassembled WGS sequence"/>
</dbReference>
<comment type="caution">
    <text evidence="1">The sequence shown here is derived from an EMBL/GenBank/DDBJ whole genome shotgun (WGS) entry which is preliminary data.</text>
</comment>
<name>A0ABP0MKE4_9DINO</name>
<evidence type="ECO:0000313" key="2">
    <source>
        <dbReference type="Proteomes" id="UP001642464"/>
    </source>
</evidence>
<accession>A0ABP0MKE4</accession>
<keyword evidence="2" id="KW-1185">Reference proteome</keyword>
<organism evidence="1 2">
    <name type="scientific">Durusdinium trenchii</name>
    <dbReference type="NCBI Taxonomy" id="1381693"/>
    <lineage>
        <taxon>Eukaryota</taxon>
        <taxon>Sar</taxon>
        <taxon>Alveolata</taxon>
        <taxon>Dinophyceae</taxon>
        <taxon>Suessiales</taxon>
        <taxon>Symbiodiniaceae</taxon>
        <taxon>Durusdinium</taxon>
    </lineage>
</organism>
<feature type="non-terminal residue" evidence="1">
    <location>
        <position position="1"/>
    </location>
</feature>
<protein>
    <submittedName>
        <fullName evidence="1">Uncharacterized protein</fullName>
    </submittedName>
</protein>
<sequence>QEFDFTAEASPVATSAATTGQSIADSLNGFAVCKADMMREVADSVLPEAKSEVSIVRKKV</sequence>
<gene>
    <name evidence="1" type="ORF">SCF082_LOCUS28467</name>
</gene>
<reference evidence="1 2" key="1">
    <citation type="submission" date="2024-02" db="EMBL/GenBank/DDBJ databases">
        <authorList>
            <person name="Chen Y."/>
            <person name="Shah S."/>
            <person name="Dougan E. K."/>
            <person name="Thang M."/>
            <person name="Chan C."/>
        </authorList>
    </citation>
    <scope>NUCLEOTIDE SEQUENCE [LARGE SCALE GENOMIC DNA]</scope>
</reference>